<feature type="region of interest" description="Disordered" evidence="1">
    <location>
        <begin position="52"/>
        <end position="94"/>
    </location>
</feature>
<accession>A0A4Z2F1Z7</accession>
<feature type="compositionally biased region" description="Low complexity" evidence="1">
    <location>
        <begin position="73"/>
        <end position="83"/>
    </location>
</feature>
<organism evidence="2 3">
    <name type="scientific">Liparis tanakae</name>
    <name type="common">Tanaka's snailfish</name>
    <dbReference type="NCBI Taxonomy" id="230148"/>
    <lineage>
        <taxon>Eukaryota</taxon>
        <taxon>Metazoa</taxon>
        <taxon>Chordata</taxon>
        <taxon>Craniata</taxon>
        <taxon>Vertebrata</taxon>
        <taxon>Euteleostomi</taxon>
        <taxon>Actinopterygii</taxon>
        <taxon>Neopterygii</taxon>
        <taxon>Teleostei</taxon>
        <taxon>Neoteleostei</taxon>
        <taxon>Acanthomorphata</taxon>
        <taxon>Eupercaria</taxon>
        <taxon>Perciformes</taxon>
        <taxon>Cottioidei</taxon>
        <taxon>Cottales</taxon>
        <taxon>Liparidae</taxon>
        <taxon>Liparis</taxon>
    </lineage>
</organism>
<gene>
    <name evidence="2" type="ORF">EYF80_054595</name>
</gene>
<reference evidence="2 3" key="1">
    <citation type="submission" date="2019-03" db="EMBL/GenBank/DDBJ databases">
        <title>First draft genome of Liparis tanakae, snailfish: a comprehensive survey of snailfish specific genes.</title>
        <authorList>
            <person name="Kim W."/>
            <person name="Song I."/>
            <person name="Jeong J.-H."/>
            <person name="Kim D."/>
            <person name="Kim S."/>
            <person name="Ryu S."/>
            <person name="Song J.Y."/>
            <person name="Lee S.K."/>
        </authorList>
    </citation>
    <scope>NUCLEOTIDE SEQUENCE [LARGE SCALE GENOMIC DNA]</scope>
    <source>
        <tissue evidence="2">Muscle</tissue>
    </source>
</reference>
<evidence type="ECO:0000313" key="2">
    <source>
        <dbReference type="EMBL" id="TNN35236.1"/>
    </source>
</evidence>
<evidence type="ECO:0000256" key="1">
    <source>
        <dbReference type="SAM" id="MobiDB-lite"/>
    </source>
</evidence>
<name>A0A4Z2F1Z7_9TELE</name>
<dbReference type="EMBL" id="SRLO01001806">
    <property type="protein sequence ID" value="TNN35236.1"/>
    <property type="molecule type" value="Genomic_DNA"/>
</dbReference>
<comment type="caution">
    <text evidence="2">The sequence shown here is derived from an EMBL/GenBank/DDBJ whole genome shotgun (WGS) entry which is preliminary data.</text>
</comment>
<sequence length="123" mass="13153">MGVKHKAGGPNAAHHPISCIALEDNDQLVIRNTLWWSNRSPSAAVSHLHLQPSVTSTFSPQSPPPSALSHLHLQPSVTSTSSPQSPPPSALSHLHLQPSVTSTSTSTFRFRARGSLHVFLMAV</sequence>
<keyword evidence="3" id="KW-1185">Reference proteome</keyword>
<proteinExistence type="predicted"/>
<evidence type="ECO:0000313" key="3">
    <source>
        <dbReference type="Proteomes" id="UP000314294"/>
    </source>
</evidence>
<dbReference type="Proteomes" id="UP000314294">
    <property type="component" value="Unassembled WGS sequence"/>
</dbReference>
<protein>
    <submittedName>
        <fullName evidence="2">Uncharacterized protein</fullName>
    </submittedName>
</protein>
<dbReference type="AlphaFoldDB" id="A0A4Z2F1Z7"/>